<evidence type="ECO:0000256" key="3">
    <source>
        <dbReference type="ARBA" id="ARBA00023125"/>
    </source>
</evidence>
<evidence type="ECO:0000313" key="7">
    <source>
        <dbReference type="Proteomes" id="UP000186002"/>
    </source>
</evidence>
<dbReference type="SUPFAM" id="SSF47413">
    <property type="entry name" value="lambda repressor-like DNA-binding domains"/>
    <property type="match status" value="1"/>
</dbReference>
<reference evidence="6 7" key="1">
    <citation type="submission" date="2016-11" db="EMBL/GenBank/DDBJ databases">
        <authorList>
            <person name="Jaros S."/>
            <person name="Januszkiewicz K."/>
            <person name="Wedrychowicz H."/>
        </authorList>
    </citation>
    <scope>NUCLEOTIDE SEQUENCE [LARGE SCALE GENOMIC DNA]</scope>
    <source>
        <strain evidence="6 7">DSM 22153</strain>
    </source>
</reference>
<dbReference type="Gene3D" id="1.10.260.40">
    <property type="entry name" value="lambda repressor-like DNA-binding domains"/>
    <property type="match status" value="1"/>
</dbReference>
<dbReference type="PANTHER" id="PTHR30146:SF148">
    <property type="entry name" value="HTH-TYPE TRANSCRIPTIONAL REPRESSOR PURR-RELATED"/>
    <property type="match status" value="1"/>
</dbReference>
<dbReference type="PROSITE" id="PS50932">
    <property type="entry name" value="HTH_LACI_2"/>
    <property type="match status" value="1"/>
</dbReference>
<evidence type="ECO:0000256" key="1">
    <source>
        <dbReference type="ARBA" id="ARBA00022491"/>
    </source>
</evidence>
<dbReference type="SMART" id="SM00354">
    <property type="entry name" value="HTH_LACI"/>
    <property type="match status" value="1"/>
</dbReference>
<dbReference type="InterPro" id="IPR028082">
    <property type="entry name" value="Peripla_BP_I"/>
</dbReference>
<dbReference type="PANTHER" id="PTHR30146">
    <property type="entry name" value="LACI-RELATED TRANSCRIPTIONAL REPRESSOR"/>
    <property type="match status" value="1"/>
</dbReference>
<dbReference type="SUPFAM" id="SSF53822">
    <property type="entry name" value="Periplasmic binding protein-like I"/>
    <property type="match status" value="1"/>
</dbReference>
<dbReference type="AlphaFoldDB" id="A0A1M7A7F3"/>
<evidence type="ECO:0000259" key="5">
    <source>
        <dbReference type="PROSITE" id="PS50932"/>
    </source>
</evidence>
<keyword evidence="1" id="KW-0678">Repressor</keyword>
<dbReference type="InterPro" id="IPR010982">
    <property type="entry name" value="Lambda_DNA-bd_dom_sf"/>
</dbReference>
<evidence type="ECO:0000256" key="4">
    <source>
        <dbReference type="ARBA" id="ARBA00023163"/>
    </source>
</evidence>
<dbReference type="STRING" id="735517.SAMN05444272_0451"/>
<keyword evidence="2" id="KW-0805">Transcription regulation</keyword>
<dbReference type="Pfam" id="PF00356">
    <property type="entry name" value="LacI"/>
    <property type="match status" value="1"/>
</dbReference>
<dbReference type="Gene3D" id="3.40.50.2300">
    <property type="match status" value="2"/>
</dbReference>
<evidence type="ECO:0000313" key="6">
    <source>
        <dbReference type="EMBL" id="SHL38603.1"/>
    </source>
</evidence>
<proteinExistence type="predicted"/>
<gene>
    <name evidence="6" type="ORF">SAMN05444272_0451</name>
</gene>
<dbReference type="GO" id="GO:0000976">
    <property type="term" value="F:transcription cis-regulatory region binding"/>
    <property type="evidence" value="ECO:0007669"/>
    <property type="project" value="TreeGrafter"/>
</dbReference>
<dbReference type="Proteomes" id="UP000186002">
    <property type="component" value="Unassembled WGS sequence"/>
</dbReference>
<dbReference type="EMBL" id="FRBW01000001">
    <property type="protein sequence ID" value="SHL38603.1"/>
    <property type="molecule type" value="Genomic_DNA"/>
</dbReference>
<name>A0A1M7A7F3_9HYPH</name>
<dbReference type="Pfam" id="PF13377">
    <property type="entry name" value="Peripla_BP_3"/>
    <property type="match status" value="1"/>
</dbReference>
<keyword evidence="7" id="KW-1185">Reference proteome</keyword>
<keyword evidence="4" id="KW-0804">Transcription</keyword>
<feature type="domain" description="HTH lacI-type" evidence="5">
    <location>
        <begin position="22"/>
        <end position="80"/>
    </location>
</feature>
<evidence type="ECO:0000256" key="2">
    <source>
        <dbReference type="ARBA" id="ARBA00023015"/>
    </source>
</evidence>
<dbReference type="CDD" id="cd01392">
    <property type="entry name" value="HTH_LacI"/>
    <property type="match status" value="1"/>
</dbReference>
<dbReference type="RefSeq" id="WP_328586271.1">
    <property type="nucleotide sequence ID" value="NZ_FRBW01000001.1"/>
</dbReference>
<organism evidence="6 7">
    <name type="scientific">Roseibium suaedae</name>
    <dbReference type="NCBI Taxonomy" id="735517"/>
    <lineage>
        <taxon>Bacteria</taxon>
        <taxon>Pseudomonadati</taxon>
        <taxon>Pseudomonadota</taxon>
        <taxon>Alphaproteobacteria</taxon>
        <taxon>Hyphomicrobiales</taxon>
        <taxon>Stappiaceae</taxon>
        <taxon>Roseibium</taxon>
    </lineage>
</organism>
<accession>A0A1M7A7F3</accession>
<keyword evidence="3" id="KW-0238">DNA-binding</keyword>
<dbReference type="InterPro" id="IPR046335">
    <property type="entry name" value="LacI/GalR-like_sensor"/>
</dbReference>
<dbReference type="InterPro" id="IPR000843">
    <property type="entry name" value="HTH_LacI"/>
</dbReference>
<protein>
    <submittedName>
        <fullName evidence="6">Transcriptional regulator, LacI family</fullName>
    </submittedName>
</protein>
<sequence>MAAGGYAGVREGVGTIAGNRKVGIKDVARVAQVANSTVSHVLNGTASISPEVRARVLDAATELGYLAERKVKATISALRTVLLAVNDDALPENETNLFSWTVLNALSRDCERRGVRLAPFAAAGNLSAEQVLAAASEVSADGVIIVNDDNRDLLNGIRAGGIPAVLINGEDQGMQVDSVTPGNRFAAQLATSWLISHGHRKILHITWAGRTTIHRRLDGFQDAFRASGLPLSDAPVLRVGGYEPRFGEEAIRQWLAEHGGMDGVTALFCASDNLAFGAIRGLVAAGLKVPDDVSVMGFDGVALGELVMPPLSTVKVPLEQMGPAALNLLEQRILSADSDRAAHRLELGCSIIERSSVANLP</sequence>
<dbReference type="GO" id="GO:0003700">
    <property type="term" value="F:DNA-binding transcription factor activity"/>
    <property type="evidence" value="ECO:0007669"/>
    <property type="project" value="TreeGrafter"/>
</dbReference>
<dbReference type="CDD" id="cd06267">
    <property type="entry name" value="PBP1_LacI_sugar_binding-like"/>
    <property type="match status" value="1"/>
</dbReference>